<evidence type="ECO:0000313" key="3">
    <source>
        <dbReference type="Proteomes" id="UP000563094"/>
    </source>
</evidence>
<gene>
    <name evidence="2" type="ORF">FHS90_003656</name>
</gene>
<feature type="domain" description="Chemoreceptor zinc-binding" evidence="1">
    <location>
        <begin position="16"/>
        <end position="80"/>
    </location>
</feature>
<protein>
    <recommendedName>
        <fullName evidence="1">Chemoreceptor zinc-binding domain-containing protein</fullName>
    </recommendedName>
</protein>
<dbReference type="Pfam" id="PF13682">
    <property type="entry name" value="CZB"/>
    <property type="match status" value="1"/>
</dbReference>
<evidence type="ECO:0000259" key="1">
    <source>
        <dbReference type="Pfam" id="PF13682"/>
    </source>
</evidence>
<dbReference type="Gene3D" id="1.20.120.30">
    <property type="entry name" value="Aspartate receptor, ligand-binding domain"/>
    <property type="match status" value="1"/>
</dbReference>
<dbReference type="Proteomes" id="UP000563094">
    <property type="component" value="Unassembled WGS sequence"/>
</dbReference>
<organism evidence="2 3">
    <name type="scientific">Rufibacter quisquiliarum</name>
    <dbReference type="NCBI Taxonomy" id="1549639"/>
    <lineage>
        <taxon>Bacteria</taxon>
        <taxon>Pseudomonadati</taxon>
        <taxon>Bacteroidota</taxon>
        <taxon>Cytophagia</taxon>
        <taxon>Cytophagales</taxon>
        <taxon>Hymenobacteraceae</taxon>
        <taxon>Rufibacter</taxon>
    </lineage>
</organism>
<keyword evidence="3" id="KW-1185">Reference proteome</keyword>
<dbReference type="EMBL" id="JACJIQ010000017">
    <property type="protein sequence ID" value="MBA9078922.1"/>
    <property type="molecule type" value="Genomic_DNA"/>
</dbReference>
<proteinExistence type="predicted"/>
<dbReference type="AlphaFoldDB" id="A0A839GJ87"/>
<evidence type="ECO:0000313" key="2">
    <source>
        <dbReference type="EMBL" id="MBA9078922.1"/>
    </source>
</evidence>
<dbReference type="InterPro" id="IPR025991">
    <property type="entry name" value="Chemoreceptor_zinc-bind_dom"/>
</dbReference>
<comment type="caution">
    <text evidence="2">The sequence shown here is derived from an EMBL/GenBank/DDBJ whole genome shotgun (WGS) entry which is preliminary data.</text>
</comment>
<accession>A0A839GJ87</accession>
<sequence length="119" mass="13633">MESIGKFDFEQARIKHVLFKSKIRAMLYGANIDIEPVISTTKCSLGQWIYTVALPRLGHLPEVKELEKVHQDMHTIARRLWQQYQAGEQEQALGGLDLIDDTAQKLLQLLSDIERKVTS</sequence>
<dbReference type="RefSeq" id="WP_066836005.1">
    <property type="nucleotide sequence ID" value="NZ_JACJIQ010000017.1"/>
</dbReference>
<name>A0A839GJ87_9BACT</name>
<reference evidence="2 3" key="1">
    <citation type="submission" date="2020-08" db="EMBL/GenBank/DDBJ databases">
        <title>Genomic Encyclopedia of Type Strains, Phase IV (KMG-IV): sequencing the most valuable type-strain genomes for metagenomic binning, comparative biology and taxonomic classification.</title>
        <authorList>
            <person name="Goeker M."/>
        </authorList>
    </citation>
    <scope>NUCLEOTIDE SEQUENCE [LARGE SCALE GENOMIC DNA]</scope>
    <source>
        <strain evidence="2 3">DSM 29854</strain>
    </source>
</reference>